<dbReference type="InterPro" id="IPR055346">
    <property type="entry name" value="Fe-S_cluster_assembly_SufBD"/>
</dbReference>
<sequence length="383" mass="41628">MTETLANALEVQVPVRSRDERTRSFDVDRFPQVTGREEEWRFTPVKKLAHLLTAPAAPEAHLALEETLPAGVTRSEVTLEAAQELGILAPEDRAAAIAAANAGGVLRYDIAADAELSEPVVIKANGTGETVFGHVLVTVGANAHATVVIEHEGRADYSELVSVVVGDGASLKLVSLQLWDEGSLHLGQHDALVGKDAQYRHIAISLGGDLVRLNSNVRYAGPGGEAEMLGLYFADEKQHLEHRTFVDHNAPRATSNVLYKGALQGQDAHSVWVGDVLIRPEAIGIDTYELNRNLVLTEGARADSVPNLEIETGDIEGAGHASSTGRFDEEHLFYLMSRGISETVARRLVVRGFFNEVIQKIQIPEIEEILSARIEEELARSMM</sequence>
<gene>
    <name evidence="3" type="primary">sufD</name>
    <name evidence="3" type="ORF">GCM10009755_28470</name>
</gene>
<proteinExistence type="inferred from homology"/>
<reference evidence="3 4" key="1">
    <citation type="journal article" date="2019" name="Int. J. Syst. Evol. Microbiol.">
        <title>The Global Catalogue of Microorganisms (GCM) 10K type strain sequencing project: providing services to taxonomists for standard genome sequencing and annotation.</title>
        <authorList>
            <consortium name="The Broad Institute Genomics Platform"/>
            <consortium name="The Broad Institute Genome Sequencing Center for Infectious Disease"/>
            <person name="Wu L."/>
            <person name="Ma J."/>
        </authorList>
    </citation>
    <scope>NUCLEOTIDE SEQUENCE [LARGE SCALE GENOMIC DNA]</scope>
    <source>
        <strain evidence="3 4">JCM 14546</strain>
    </source>
</reference>
<name>A0ABN2TNN9_9MICO</name>
<dbReference type="PANTHER" id="PTHR43575">
    <property type="entry name" value="PROTEIN ABCI7, CHLOROPLASTIC"/>
    <property type="match status" value="1"/>
</dbReference>
<dbReference type="InterPro" id="IPR037284">
    <property type="entry name" value="SUF_FeS_clus_asmbl_SufBD_sf"/>
</dbReference>
<comment type="similarity">
    <text evidence="1">Belongs to the iron-sulfur cluster assembly SufBD family.</text>
</comment>
<evidence type="ECO:0000313" key="4">
    <source>
        <dbReference type="Proteomes" id="UP001500755"/>
    </source>
</evidence>
<evidence type="ECO:0000259" key="2">
    <source>
        <dbReference type="Pfam" id="PF01458"/>
    </source>
</evidence>
<dbReference type="NCBIfam" id="TIGR01981">
    <property type="entry name" value="sufD"/>
    <property type="match status" value="1"/>
</dbReference>
<dbReference type="EMBL" id="BAAANO010000035">
    <property type="protein sequence ID" value="GAA2014990.1"/>
    <property type="molecule type" value="Genomic_DNA"/>
</dbReference>
<dbReference type="RefSeq" id="WP_344310802.1">
    <property type="nucleotide sequence ID" value="NZ_BAAANO010000035.1"/>
</dbReference>
<accession>A0ABN2TNN9</accession>
<feature type="domain" description="SUF system FeS cluster assembly SufBD core" evidence="2">
    <location>
        <begin position="125"/>
        <end position="353"/>
    </location>
</feature>
<comment type="caution">
    <text evidence="3">The sequence shown here is derived from an EMBL/GenBank/DDBJ whole genome shotgun (WGS) entry which is preliminary data.</text>
</comment>
<evidence type="ECO:0000256" key="1">
    <source>
        <dbReference type="ARBA" id="ARBA00043967"/>
    </source>
</evidence>
<dbReference type="InterPro" id="IPR000825">
    <property type="entry name" value="SUF_FeS_clus_asmbl_SufBD_core"/>
</dbReference>
<keyword evidence="4" id="KW-1185">Reference proteome</keyword>
<dbReference type="Proteomes" id="UP001500755">
    <property type="component" value="Unassembled WGS sequence"/>
</dbReference>
<dbReference type="Pfam" id="PF01458">
    <property type="entry name" value="SUFBD_core"/>
    <property type="match status" value="1"/>
</dbReference>
<evidence type="ECO:0000313" key="3">
    <source>
        <dbReference type="EMBL" id="GAA2014990.1"/>
    </source>
</evidence>
<dbReference type="InterPro" id="IPR011542">
    <property type="entry name" value="SUF_FeS_clus_asmbl_SufD"/>
</dbReference>
<protein>
    <submittedName>
        <fullName evidence="3">Fe-S cluster assembly protein SufD</fullName>
    </submittedName>
</protein>
<dbReference type="SUPFAM" id="SSF101960">
    <property type="entry name" value="Stabilizer of iron transporter SufD"/>
    <property type="match status" value="1"/>
</dbReference>
<organism evidence="3 4">
    <name type="scientific">Brevibacterium samyangense</name>
    <dbReference type="NCBI Taxonomy" id="366888"/>
    <lineage>
        <taxon>Bacteria</taxon>
        <taxon>Bacillati</taxon>
        <taxon>Actinomycetota</taxon>
        <taxon>Actinomycetes</taxon>
        <taxon>Micrococcales</taxon>
        <taxon>Brevibacteriaceae</taxon>
        <taxon>Brevibacterium</taxon>
    </lineage>
</organism>
<dbReference type="PANTHER" id="PTHR43575:SF1">
    <property type="entry name" value="PROTEIN ABCI7, CHLOROPLASTIC"/>
    <property type="match status" value="1"/>
</dbReference>